<dbReference type="GO" id="GO:0005681">
    <property type="term" value="C:spliceosomal complex"/>
    <property type="evidence" value="ECO:0007669"/>
    <property type="project" value="UniProtKB-KW"/>
</dbReference>
<dbReference type="SMART" id="SM01115">
    <property type="entry name" value="cwf21"/>
    <property type="match status" value="1"/>
</dbReference>
<evidence type="ECO:0000256" key="6">
    <source>
        <dbReference type="ARBA" id="ARBA00023242"/>
    </source>
</evidence>
<keyword evidence="3" id="KW-0507">mRNA processing</keyword>
<dbReference type="FunCoup" id="E4ZGZ1">
    <property type="interactions" value="43"/>
</dbReference>
<dbReference type="CDD" id="cd21372">
    <property type="entry name" value="cwf21_CWC21-like"/>
    <property type="match status" value="1"/>
</dbReference>
<dbReference type="InterPro" id="IPR013170">
    <property type="entry name" value="mRNA_splic_Cwf21_dom"/>
</dbReference>
<feature type="compositionally biased region" description="Polar residues" evidence="7">
    <location>
        <begin position="1"/>
        <end position="23"/>
    </location>
</feature>
<dbReference type="OMA" id="LAHMRPR"/>
<evidence type="ECO:0000256" key="2">
    <source>
        <dbReference type="ARBA" id="ARBA00005954"/>
    </source>
</evidence>
<dbReference type="GeneID" id="13292411"/>
<evidence type="ECO:0000256" key="1">
    <source>
        <dbReference type="ARBA" id="ARBA00004123"/>
    </source>
</evidence>
<dbReference type="eggNOG" id="KOG1869">
    <property type="taxonomic scope" value="Eukaryota"/>
</dbReference>
<dbReference type="Pfam" id="PF08312">
    <property type="entry name" value="cwf21"/>
    <property type="match status" value="1"/>
</dbReference>
<dbReference type="Proteomes" id="UP000002668">
    <property type="component" value="Genome"/>
</dbReference>
<reference evidence="10" key="1">
    <citation type="journal article" date="2011" name="Nat. Commun.">
        <title>Effector diversification within compartments of the Leptosphaeria maculans genome affected by Repeat-Induced Point mutations.</title>
        <authorList>
            <person name="Rouxel T."/>
            <person name="Grandaubert J."/>
            <person name="Hane J.K."/>
            <person name="Hoede C."/>
            <person name="van de Wouw A.P."/>
            <person name="Couloux A."/>
            <person name="Dominguez V."/>
            <person name="Anthouard V."/>
            <person name="Bally P."/>
            <person name="Bourras S."/>
            <person name="Cozijnsen A.J."/>
            <person name="Ciuffetti L.M."/>
            <person name="Degrave A."/>
            <person name="Dilmaghani A."/>
            <person name="Duret L."/>
            <person name="Fudal I."/>
            <person name="Goodwin S.B."/>
            <person name="Gout L."/>
            <person name="Glaser N."/>
            <person name="Linglin J."/>
            <person name="Kema G.H.J."/>
            <person name="Lapalu N."/>
            <person name="Lawrence C.B."/>
            <person name="May K."/>
            <person name="Meyer M."/>
            <person name="Ollivier B."/>
            <person name="Poulain J."/>
            <person name="Schoch C.L."/>
            <person name="Simon A."/>
            <person name="Spatafora J.W."/>
            <person name="Stachowiak A."/>
            <person name="Turgeon B.G."/>
            <person name="Tyler B.M."/>
            <person name="Vincent D."/>
            <person name="Weissenbach J."/>
            <person name="Amselem J."/>
            <person name="Quesneville H."/>
            <person name="Oliver R.P."/>
            <person name="Wincker P."/>
            <person name="Balesdent M.-H."/>
            <person name="Howlett B.J."/>
        </authorList>
    </citation>
    <scope>NUCLEOTIDE SEQUENCE [LARGE SCALE GENOMIC DNA]</scope>
    <source>
        <strain evidence="10">JN3 / isolate v23.1.3 / race Av1-4-5-6-7-8</strain>
    </source>
</reference>
<feature type="compositionally biased region" description="Basic and acidic residues" evidence="7">
    <location>
        <begin position="27"/>
        <end position="56"/>
    </location>
</feature>
<feature type="region of interest" description="Disordered" evidence="7">
    <location>
        <begin position="96"/>
        <end position="186"/>
    </location>
</feature>
<dbReference type="HOGENOM" id="CLU_067891_2_1_1"/>
<name>E4ZGZ1_LEPMJ</name>
<evidence type="ECO:0000259" key="8">
    <source>
        <dbReference type="SMART" id="SM01115"/>
    </source>
</evidence>
<evidence type="ECO:0000313" key="10">
    <source>
        <dbReference type="Proteomes" id="UP000002668"/>
    </source>
</evidence>
<keyword evidence="5" id="KW-0508">mRNA splicing</keyword>
<accession>E4ZGZ1</accession>
<evidence type="ECO:0000256" key="4">
    <source>
        <dbReference type="ARBA" id="ARBA00022728"/>
    </source>
</evidence>
<keyword evidence="10" id="KW-1185">Reference proteome</keyword>
<evidence type="ECO:0000256" key="7">
    <source>
        <dbReference type="SAM" id="MobiDB-lite"/>
    </source>
</evidence>
<dbReference type="VEuPathDB" id="FungiDB:LEMA_P066870.1"/>
<dbReference type="GO" id="GO:0006397">
    <property type="term" value="P:mRNA processing"/>
    <property type="evidence" value="ECO:0007669"/>
    <property type="project" value="UniProtKB-KW"/>
</dbReference>
<feature type="region of interest" description="Disordered" evidence="7">
    <location>
        <begin position="1"/>
        <end position="56"/>
    </location>
</feature>
<feature type="compositionally biased region" description="Basic and acidic residues" evidence="7">
    <location>
        <begin position="143"/>
        <end position="180"/>
    </location>
</feature>
<dbReference type="InterPro" id="IPR051372">
    <property type="entry name" value="CWC21"/>
</dbReference>
<dbReference type="InParanoid" id="E4ZGZ1"/>
<protein>
    <recommendedName>
        <fullName evidence="8">CWF21 domain-containing protein</fullName>
    </recommendedName>
</protein>
<keyword evidence="4" id="KW-0747">Spliceosome</keyword>
<sequence length="186" mass="21712">MADNVGLTTPRGSGTSGYVQKNRSLLRPRDKIAPYPKDHNDSARHRPRQPDAEILEHEAKREIEVKVFELRDKLEDQGVDEDEIDDQCEALRRKLEQERKQGKDMGPNAKRLKSHQVHDLAKAKAEESERLRKALGISADYEEGSHWKKQEERMRESLVKRGLEDDERTERAREARRYKEDEDGED</sequence>
<dbReference type="OrthoDB" id="10267305at2759"/>
<feature type="domain" description="CWF21" evidence="8">
    <location>
        <begin position="55"/>
        <end position="100"/>
    </location>
</feature>
<keyword evidence="6" id="KW-0539">Nucleus</keyword>
<gene>
    <name evidence="9" type="ORF">LEMA_P066870.1</name>
</gene>
<comment type="similarity">
    <text evidence="2">Belongs to the CWC21 family.</text>
</comment>
<comment type="subcellular location">
    <subcellularLocation>
        <location evidence="1">Nucleus</location>
    </subcellularLocation>
</comment>
<dbReference type="PANTHER" id="PTHR36562">
    <property type="entry name" value="SERINE/ARGININE REPETITIVE MATRIX 2"/>
    <property type="match status" value="1"/>
</dbReference>
<evidence type="ECO:0000256" key="3">
    <source>
        <dbReference type="ARBA" id="ARBA00022664"/>
    </source>
</evidence>
<evidence type="ECO:0000313" key="9">
    <source>
        <dbReference type="EMBL" id="CBX90561.1"/>
    </source>
</evidence>
<proteinExistence type="inferred from homology"/>
<dbReference type="EMBL" id="FP929064">
    <property type="protein sequence ID" value="CBX90561.1"/>
    <property type="molecule type" value="Genomic_DNA"/>
</dbReference>
<dbReference type="Gene3D" id="6.10.140.420">
    <property type="match status" value="1"/>
</dbReference>
<feature type="compositionally biased region" description="Basic and acidic residues" evidence="7">
    <location>
        <begin position="116"/>
        <end position="132"/>
    </location>
</feature>
<evidence type="ECO:0000256" key="5">
    <source>
        <dbReference type="ARBA" id="ARBA00023187"/>
    </source>
</evidence>
<dbReference type="AlphaFoldDB" id="E4ZGZ1"/>
<dbReference type="GO" id="GO:0008380">
    <property type="term" value="P:RNA splicing"/>
    <property type="evidence" value="ECO:0007669"/>
    <property type="project" value="UniProtKB-KW"/>
</dbReference>
<organism evidence="9 10">
    <name type="scientific">Leptosphaeria maculans (strain JN3 / isolate v23.1.3 / race Av1-4-5-6-7-8)</name>
    <name type="common">Blackleg fungus</name>
    <name type="synonym">Phoma lingam</name>
    <dbReference type="NCBI Taxonomy" id="985895"/>
    <lineage>
        <taxon>Eukaryota</taxon>
        <taxon>Fungi</taxon>
        <taxon>Dikarya</taxon>
        <taxon>Ascomycota</taxon>
        <taxon>Pezizomycotina</taxon>
        <taxon>Dothideomycetes</taxon>
        <taxon>Pleosporomycetidae</taxon>
        <taxon>Pleosporales</taxon>
        <taxon>Pleosporineae</taxon>
        <taxon>Leptosphaeriaceae</taxon>
        <taxon>Plenodomus</taxon>
        <taxon>Plenodomus lingam/Leptosphaeria maculans species complex</taxon>
    </lineage>
</organism>
<dbReference type="STRING" id="985895.E4ZGZ1"/>
<dbReference type="PANTHER" id="PTHR36562:SF5">
    <property type="entry name" value="SERINE_ARGININE REPETITIVE MATRIX 2"/>
    <property type="match status" value="1"/>
</dbReference>